<reference evidence="3" key="1">
    <citation type="journal article" date="2023" name="Plant J.">
        <title>The genome of the king protea, Protea cynaroides.</title>
        <authorList>
            <person name="Chang J."/>
            <person name="Duong T.A."/>
            <person name="Schoeman C."/>
            <person name="Ma X."/>
            <person name="Roodt D."/>
            <person name="Barker N."/>
            <person name="Li Z."/>
            <person name="Van de Peer Y."/>
            <person name="Mizrachi E."/>
        </authorList>
    </citation>
    <scope>NUCLEOTIDE SEQUENCE</scope>
    <source>
        <tissue evidence="3">Young leaves</tissue>
    </source>
</reference>
<dbReference type="AlphaFoldDB" id="A0A9Q0KLN0"/>
<dbReference type="EMBL" id="JAMYWD010000004">
    <property type="protein sequence ID" value="KAJ4972893.1"/>
    <property type="molecule type" value="Genomic_DNA"/>
</dbReference>
<name>A0A9Q0KLN0_9MAGN</name>
<dbReference type="Proteomes" id="UP001141806">
    <property type="component" value="Unassembled WGS sequence"/>
</dbReference>
<protein>
    <submittedName>
        <fullName evidence="3">Uncharacterized protein</fullName>
    </submittedName>
</protein>
<evidence type="ECO:0000313" key="4">
    <source>
        <dbReference type="Proteomes" id="UP001141806"/>
    </source>
</evidence>
<feature type="region of interest" description="Disordered" evidence="1">
    <location>
        <begin position="38"/>
        <end position="65"/>
    </location>
</feature>
<accession>A0A9Q0KLN0</accession>
<evidence type="ECO:0000256" key="1">
    <source>
        <dbReference type="SAM" id="MobiDB-lite"/>
    </source>
</evidence>
<sequence>MRPGPLPQESFFGYHADKGCSLGASNLSRPATDECSSLASLSAAGGRSSGNKDTQKTNDMSSHDNLSTGSWWTMLLIVMACRLGVYSRETRAQMFRSGLVFRMLVPHRNGIAKEH</sequence>
<evidence type="ECO:0000313" key="3">
    <source>
        <dbReference type="EMBL" id="KAJ4972893.1"/>
    </source>
</evidence>
<keyword evidence="2" id="KW-0812">Transmembrane</keyword>
<proteinExistence type="predicted"/>
<keyword evidence="4" id="KW-1185">Reference proteome</keyword>
<organism evidence="3 4">
    <name type="scientific">Protea cynaroides</name>
    <dbReference type="NCBI Taxonomy" id="273540"/>
    <lineage>
        <taxon>Eukaryota</taxon>
        <taxon>Viridiplantae</taxon>
        <taxon>Streptophyta</taxon>
        <taxon>Embryophyta</taxon>
        <taxon>Tracheophyta</taxon>
        <taxon>Spermatophyta</taxon>
        <taxon>Magnoliopsida</taxon>
        <taxon>Proteales</taxon>
        <taxon>Proteaceae</taxon>
        <taxon>Protea</taxon>
    </lineage>
</organism>
<feature type="transmembrane region" description="Helical" evidence="2">
    <location>
        <begin position="69"/>
        <end position="86"/>
    </location>
</feature>
<keyword evidence="2" id="KW-0472">Membrane</keyword>
<comment type="caution">
    <text evidence="3">The sequence shown here is derived from an EMBL/GenBank/DDBJ whole genome shotgun (WGS) entry which is preliminary data.</text>
</comment>
<evidence type="ECO:0000256" key="2">
    <source>
        <dbReference type="SAM" id="Phobius"/>
    </source>
</evidence>
<gene>
    <name evidence="3" type="ORF">NE237_006067</name>
</gene>
<keyword evidence="2" id="KW-1133">Transmembrane helix</keyword>